<accession>A0ABZ3IK12</accession>
<evidence type="ECO:0000256" key="5">
    <source>
        <dbReference type="ARBA" id="ARBA00022691"/>
    </source>
</evidence>
<comment type="function">
    <text evidence="6">Specifically methylates the N4 position of cytidine in position 1402 (C1402) of 16S rRNA.</text>
</comment>
<evidence type="ECO:0000256" key="3">
    <source>
        <dbReference type="ARBA" id="ARBA00022603"/>
    </source>
</evidence>
<dbReference type="EC" id="2.1.1.199" evidence="6"/>
<dbReference type="InterPro" id="IPR029063">
    <property type="entry name" value="SAM-dependent_MTases_sf"/>
</dbReference>
<comment type="similarity">
    <text evidence="1 6">Belongs to the methyltransferase superfamily. RsmH family.</text>
</comment>
<dbReference type="GO" id="GO:0032259">
    <property type="term" value="P:methylation"/>
    <property type="evidence" value="ECO:0007669"/>
    <property type="project" value="UniProtKB-KW"/>
</dbReference>
<dbReference type="SUPFAM" id="SSF53335">
    <property type="entry name" value="S-adenosyl-L-methionine-dependent methyltransferases"/>
    <property type="match status" value="1"/>
</dbReference>
<dbReference type="RefSeq" id="WP_094605650.1">
    <property type="nucleotide sequence ID" value="NZ_CP155573.1"/>
</dbReference>
<dbReference type="InterPro" id="IPR023397">
    <property type="entry name" value="SAM-dep_MeTrfase_MraW_recog"/>
</dbReference>
<keyword evidence="5 6" id="KW-0949">S-adenosyl-L-methionine</keyword>
<sequence>MQGFEFEHTSVLLEESVAGVFSNPQGIYVDCTLGGGGHSSCLAARMGPAGWLIGIDQDAAAIQAGQQRLAEAACRISIVQDNFRNLGAILDRLEISLVDGILFDLGVSSHQLDVAERGFSYMQDAPLDMRMDPEADFSAYDIVNTYDEQQLTEVIANYGEERWAKRIAKFIVESRKNATIDTTRQLVDIIKKAIPAGARRDGPHPAKRTFQAIRIEVNNELGILRDTFITAVERLKPGGHIGIITFHSLEDRIAKQTLQALAKTCVCPPQLPVCMCNTKPKVKVLRKPTLPSLDEIEHNPRARSAKLRLAEKLS</sequence>
<comment type="catalytic activity">
    <reaction evidence="6">
        <text>cytidine(1402) in 16S rRNA + S-adenosyl-L-methionine = N(4)-methylcytidine(1402) in 16S rRNA + S-adenosyl-L-homocysteine + H(+)</text>
        <dbReference type="Rhea" id="RHEA:42928"/>
        <dbReference type="Rhea" id="RHEA-COMP:10286"/>
        <dbReference type="Rhea" id="RHEA-COMP:10287"/>
        <dbReference type="ChEBI" id="CHEBI:15378"/>
        <dbReference type="ChEBI" id="CHEBI:57856"/>
        <dbReference type="ChEBI" id="CHEBI:59789"/>
        <dbReference type="ChEBI" id="CHEBI:74506"/>
        <dbReference type="ChEBI" id="CHEBI:82748"/>
        <dbReference type="EC" id="2.1.1.199"/>
    </reaction>
</comment>
<dbReference type="PANTHER" id="PTHR11265:SF0">
    <property type="entry name" value="12S RRNA N4-METHYLCYTIDINE METHYLTRANSFERASE"/>
    <property type="match status" value="1"/>
</dbReference>
<reference evidence="7" key="1">
    <citation type="submission" date="2024-05" db="EMBL/GenBank/DDBJ databases">
        <title>Isolation and characterization of Sporomusa carbonis sp. nov., a carboxydotrophic hydrogenogen in the genus of Sporomusa isolated from a charcoal burning pile.</title>
        <authorList>
            <person name="Boeer T."/>
            <person name="Rosenbaum F."/>
            <person name="Eysell L."/>
            <person name="Mueller V."/>
            <person name="Daniel R."/>
            <person name="Poehlein A."/>
        </authorList>
    </citation>
    <scope>NUCLEOTIDE SEQUENCE [LARGE SCALE GENOMIC DNA]</scope>
    <source>
        <strain evidence="7">DSM 10669</strain>
    </source>
</reference>
<dbReference type="GO" id="GO:0008168">
    <property type="term" value="F:methyltransferase activity"/>
    <property type="evidence" value="ECO:0007669"/>
    <property type="project" value="UniProtKB-KW"/>
</dbReference>
<evidence type="ECO:0000256" key="4">
    <source>
        <dbReference type="ARBA" id="ARBA00022679"/>
    </source>
</evidence>
<comment type="subcellular location">
    <subcellularLocation>
        <location evidence="6">Cytoplasm</location>
    </subcellularLocation>
</comment>
<keyword evidence="2 6" id="KW-0698">rRNA processing</keyword>
<feature type="binding site" evidence="6">
    <location>
        <position position="111"/>
    </location>
    <ligand>
        <name>S-adenosyl-L-methionine</name>
        <dbReference type="ChEBI" id="CHEBI:59789"/>
    </ligand>
</feature>
<feature type="binding site" evidence="6">
    <location>
        <position position="104"/>
    </location>
    <ligand>
        <name>S-adenosyl-L-methionine</name>
        <dbReference type="ChEBI" id="CHEBI:59789"/>
    </ligand>
</feature>
<dbReference type="Gene3D" id="1.10.150.170">
    <property type="entry name" value="Putative methyltransferase TM0872, insert domain"/>
    <property type="match status" value="1"/>
</dbReference>
<dbReference type="NCBIfam" id="TIGR00006">
    <property type="entry name" value="16S rRNA (cytosine(1402)-N(4))-methyltransferase RsmH"/>
    <property type="match status" value="1"/>
</dbReference>
<dbReference type="Pfam" id="PF01795">
    <property type="entry name" value="Methyltransf_5"/>
    <property type="match status" value="1"/>
</dbReference>
<dbReference type="PIRSF" id="PIRSF004486">
    <property type="entry name" value="MraW"/>
    <property type="match status" value="1"/>
</dbReference>
<keyword evidence="6" id="KW-0963">Cytoplasm</keyword>
<evidence type="ECO:0000313" key="7">
    <source>
        <dbReference type="EMBL" id="XFO66004.1"/>
    </source>
</evidence>
<evidence type="ECO:0000313" key="8">
    <source>
        <dbReference type="Proteomes" id="UP000216752"/>
    </source>
</evidence>
<protein>
    <recommendedName>
        <fullName evidence="6">Ribosomal RNA small subunit methyltransferase H</fullName>
        <ecNumber evidence="6">2.1.1.199</ecNumber>
    </recommendedName>
    <alternativeName>
        <fullName evidence="6">16S rRNA m(4)C1402 methyltransferase</fullName>
    </alternativeName>
    <alternativeName>
        <fullName evidence="6">rRNA (cytosine-N(4)-)-methyltransferase RsmH</fullName>
    </alternativeName>
</protein>
<evidence type="ECO:0000256" key="6">
    <source>
        <dbReference type="HAMAP-Rule" id="MF_01007"/>
    </source>
</evidence>
<organism evidence="7 8">
    <name type="scientific">Sporomusa silvacetica DSM 10669</name>
    <dbReference type="NCBI Taxonomy" id="1123289"/>
    <lineage>
        <taxon>Bacteria</taxon>
        <taxon>Bacillati</taxon>
        <taxon>Bacillota</taxon>
        <taxon>Negativicutes</taxon>
        <taxon>Selenomonadales</taxon>
        <taxon>Sporomusaceae</taxon>
        <taxon>Sporomusa</taxon>
    </lineage>
</organism>
<keyword evidence="3 6" id="KW-0489">Methyltransferase</keyword>
<name>A0ABZ3IK12_9FIRM</name>
<dbReference type="SUPFAM" id="SSF81799">
    <property type="entry name" value="Putative methyltransferase TM0872, insert domain"/>
    <property type="match status" value="1"/>
</dbReference>
<dbReference type="Proteomes" id="UP000216752">
    <property type="component" value="Chromosome"/>
</dbReference>
<gene>
    <name evidence="6 7" type="primary">rsmH</name>
    <name evidence="7" type="ORF">SPSIL_021520</name>
</gene>
<dbReference type="EMBL" id="CP155573">
    <property type="protein sequence ID" value="XFO66004.1"/>
    <property type="molecule type" value="Genomic_DNA"/>
</dbReference>
<evidence type="ECO:0000256" key="1">
    <source>
        <dbReference type="ARBA" id="ARBA00010396"/>
    </source>
</evidence>
<dbReference type="PANTHER" id="PTHR11265">
    <property type="entry name" value="S-ADENOSYL-METHYLTRANSFERASE MRAW"/>
    <property type="match status" value="1"/>
</dbReference>
<proteinExistence type="inferred from homology"/>
<dbReference type="Gene3D" id="3.40.50.150">
    <property type="entry name" value="Vaccinia Virus protein VP39"/>
    <property type="match status" value="1"/>
</dbReference>
<keyword evidence="8" id="KW-1185">Reference proteome</keyword>
<dbReference type="InterPro" id="IPR002903">
    <property type="entry name" value="RsmH"/>
</dbReference>
<dbReference type="HAMAP" id="MF_01007">
    <property type="entry name" value="16SrRNA_methyltr_H"/>
    <property type="match status" value="1"/>
</dbReference>
<feature type="binding site" evidence="6">
    <location>
        <position position="83"/>
    </location>
    <ligand>
        <name>S-adenosyl-L-methionine</name>
        <dbReference type="ChEBI" id="CHEBI:59789"/>
    </ligand>
</feature>
<feature type="binding site" evidence="6">
    <location>
        <position position="56"/>
    </location>
    <ligand>
        <name>S-adenosyl-L-methionine</name>
        <dbReference type="ChEBI" id="CHEBI:59789"/>
    </ligand>
</feature>
<keyword evidence="4 6" id="KW-0808">Transferase</keyword>
<evidence type="ECO:0000256" key="2">
    <source>
        <dbReference type="ARBA" id="ARBA00022552"/>
    </source>
</evidence>
<feature type="binding site" evidence="6">
    <location>
        <begin position="36"/>
        <end position="38"/>
    </location>
    <ligand>
        <name>S-adenosyl-L-methionine</name>
        <dbReference type="ChEBI" id="CHEBI:59789"/>
    </ligand>
</feature>